<comment type="caution">
    <text evidence="12">The sequence shown here is derived from an EMBL/GenBank/DDBJ whole genome shotgun (WGS) entry which is preliminary data.</text>
</comment>
<keyword evidence="4 12" id="KW-0489">Methyltransferase</keyword>
<dbReference type="Gene3D" id="1.20.1260.30">
    <property type="match status" value="1"/>
</dbReference>
<dbReference type="PANTHER" id="PTHR42933">
    <property type="entry name" value="SLR6095 PROTEIN"/>
    <property type="match status" value="1"/>
</dbReference>
<dbReference type="Proteomes" id="UP000449092">
    <property type="component" value="Unassembled WGS sequence"/>
</dbReference>
<comment type="similarity">
    <text evidence="2">Belongs to the type-I restriction system S methylase family.</text>
</comment>
<dbReference type="PROSITE" id="PS00092">
    <property type="entry name" value="N6_MTASE"/>
    <property type="match status" value="1"/>
</dbReference>
<evidence type="ECO:0000256" key="7">
    <source>
        <dbReference type="ARBA" id="ARBA00022747"/>
    </source>
</evidence>
<dbReference type="InterPro" id="IPR029063">
    <property type="entry name" value="SAM-dependent_MTases_sf"/>
</dbReference>
<evidence type="ECO:0000313" key="13">
    <source>
        <dbReference type="Proteomes" id="UP000449092"/>
    </source>
</evidence>
<dbReference type="InterPro" id="IPR003356">
    <property type="entry name" value="DNA_methylase_A-5"/>
</dbReference>
<feature type="domain" description="Type I restriction modification DNA specificity" evidence="10">
    <location>
        <begin position="628"/>
        <end position="761"/>
    </location>
</feature>
<feature type="domain" description="Type I restriction modification DNA specificity" evidence="10">
    <location>
        <begin position="458"/>
        <end position="613"/>
    </location>
</feature>
<evidence type="ECO:0000256" key="6">
    <source>
        <dbReference type="ARBA" id="ARBA00022691"/>
    </source>
</evidence>
<comment type="similarity">
    <text evidence="1">Belongs to the N(4)/N(6)-methyltransferase family.</text>
</comment>
<organism evidence="12 13">
    <name type="scientific">Candidatus Spechtbacteria bacterium SB0662_bin_43</name>
    <dbReference type="NCBI Taxonomy" id="2604897"/>
    <lineage>
        <taxon>Bacteria</taxon>
        <taxon>Candidatus Spechtiibacteriota</taxon>
    </lineage>
</organism>
<dbReference type="CDD" id="cd17291">
    <property type="entry name" value="RMtype1_S_MgeORF438P-TRD-CR_like"/>
    <property type="match status" value="1"/>
</dbReference>
<protein>
    <recommendedName>
        <fullName evidence="3">site-specific DNA-methyltransferase (adenine-specific)</fullName>
        <ecNumber evidence="3">2.1.1.72</ecNumber>
    </recommendedName>
</protein>
<evidence type="ECO:0000256" key="9">
    <source>
        <dbReference type="ARBA" id="ARBA00047942"/>
    </source>
</evidence>
<evidence type="ECO:0000256" key="4">
    <source>
        <dbReference type="ARBA" id="ARBA00022603"/>
    </source>
</evidence>
<dbReference type="InterPro" id="IPR002052">
    <property type="entry name" value="DNA_methylase_N6_adenine_CS"/>
</dbReference>
<dbReference type="SUPFAM" id="SSF116734">
    <property type="entry name" value="DNA methylase specificity domain"/>
    <property type="match status" value="2"/>
</dbReference>
<evidence type="ECO:0000256" key="1">
    <source>
        <dbReference type="ARBA" id="ARBA00006594"/>
    </source>
</evidence>
<proteinExistence type="inferred from homology"/>
<dbReference type="EC" id="2.1.1.72" evidence="3"/>
<dbReference type="GO" id="GO:0003677">
    <property type="term" value="F:DNA binding"/>
    <property type="evidence" value="ECO:0007669"/>
    <property type="project" value="UniProtKB-KW"/>
</dbReference>
<keyword evidence="7" id="KW-0680">Restriction system</keyword>
<evidence type="ECO:0000256" key="2">
    <source>
        <dbReference type="ARBA" id="ARBA00010923"/>
    </source>
</evidence>
<dbReference type="SUPFAM" id="SSF53335">
    <property type="entry name" value="S-adenosyl-L-methionine-dependent methyltransferases"/>
    <property type="match status" value="1"/>
</dbReference>
<keyword evidence="5" id="KW-0808">Transferase</keyword>
<reference evidence="12 13" key="1">
    <citation type="submission" date="2019-09" db="EMBL/GenBank/DDBJ databases">
        <title>Characterisation of the sponge microbiome using genome-centric metagenomics.</title>
        <authorList>
            <person name="Engelberts J.P."/>
            <person name="Robbins S.J."/>
            <person name="De Goeij J.M."/>
            <person name="Aranda M."/>
            <person name="Bell S.C."/>
            <person name="Webster N.S."/>
        </authorList>
    </citation>
    <scope>NUCLEOTIDE SEQUENCE [LARGE SCALE GENOMIC DNA]</scope>
    <source>
        <strain evidence="12">SB0662_bin_43</strain>
    </source>
</reference>
<name>A0A845DBQ7_9BACT</name>
<dbReference type="GO" id="GO:0008170">
    <property type="term" value="F:N-methyltransferase activity"/>
    <property type="evidence" value="ECO:0007669"/>
    <property type="project" value="InterPro"/>
</dbReference>
<dbReference type="AlphaFoldDB" id="A0A845DBQ7"/>
<dbReference type="Pfam" id="PF02384">
    <property type="entry name" value="N6_Mtase"/>
    <property type="match status" value="1"/>
</dbReference>
<dbReference type="InterPro" id="IPR051537">
    <property type="entry name" value="DNA_Adenine_Mtase"/>
</dbReference>
<evidence type="ECO:0000259" key="11">
    <source>
        <dbReference type="Pfam" id="PF02384"/>
    </source>
</evidence>
<evidence type="ECO:0000256" key="8">
    <source>
        <dbReference type="ARBA" id="ARBA00023125"/>
    </source>
</evidence>
<dbReference type="Gene3D" id="3.40.50.150">
    <property type="entry name" value="Vaccinia Virus protein VP39"/>
    <property type="match status" value="1"/>
</dbReference>
<accession>A0A845DBQ7</accession>
<sequence>MLDAETKRHIDAARQVLVGKVPDPKAQVDQITTALIYKFMDDMDKESQELGGKAQFFSGDFSQYSWTKILDSKLSGQERFNLYNEAIKKMPRNENIPQLFRDIFKDALLPYRDSATLSLFLKEIDNFTYDHSENLGDAFEYLLSILGSQGDAGQFRTPRHIIDFIVDVVDPKKNETILDPACGTAGFLISAYKHIVENNDGKDNKTGELTDKETTLTPDEKQRLVKNVVGYDISPDMVKLSLVNMYLHKFTSPQIFEYDTLTSESRWDDQFDVILANPPFMTPKGGIRPHKRFSVQASRSEVLFVDYILEHLNLKGRAGIIVPEGIIFKADKAYKSLRKKLIDDGLVAVVSLPAGVFKPYSGVKTSVLFFDNQVAKTTDELLFIKIENDGYELGDQRRKIKENDLPEALEVLQQWKQGKKKESELALWVKKEKIAKSEDYSLVGDRYGEVKENKKQKYPMVELGEVCGFQRGTMITKNMTEEGDVPVIASSKRPSYYHNQSNRQPPTITISSSGDAGFVNFFEIPIFASDCFTVEPLDKDQINIYFLYSILKSKQECIYKLQKGVAQKHVYPKDISTIKIPLPPLKIQQQIVEEIEVKQNAINHAQEIIKNLERERLYFGNEIRKLKNVKWVELGEVVQTIVPPKKIKKRDFAQVGDYPIIDQSQSQIAGWSSDESAVVKIQNPVVIFGDHTCAIKYADRPFIQGADGCKILEVCSNLMPKFLFFYLKNHPIQKEGYKRNFTRLRLLKVPLLSHEIQKQLVAEAEKEEAIIKANQTLIKIMEDKIDKVLREVGK</sequence>
<dbReference type="CDD" id="cd02440">
    <property type="entry name" value="AdoMet_MTases"/>
    <property type="match status" value="1"/>
</dbReference>
<dbReference type="InterPro" id="IPR000055">
    <property type="entry name" value="Restrct_endonuc_typeI_TRD"/>
</dbReference>
<dbReference type="GO" id="GO:0032259">
    <property type="term" value="P:methylation"/>
    <property type="evidence" value="ECO:0007669"/>
    <property type="project" value="UniProtKB-KW"/>
</dbReference>
<dbReference type="InterPro" id="IPR038333">
    <property type="entry name" value="T1MK-like_N_sf"/>
</dbReference>
<dbReference type="EMBL" id="VXOY01000010">
    <property type="protein sequence ID" value="MYE38084.1"/>
    <property type="molecule type" value="Genomic_DNA"/>
</dbReference>
<evidence type="ECO:0000259" key="10">
    <source>
        <dbReference type="Pfam" id="PF01420"/>
    </source>
</evidence>
<evidence type="ECO:0000256" key="3">
    <source>
        <dbReference type="ARBA" id="ARBA00011900"/>
    </source>
</evidence>
<dbReference type="GO" id="GO:0009307">
    <property type="term" value="P:DNA restriction-modification system"/>
    <property type="evidence" value="ECO:0007669"/>
    <property type="project" value="UniProtKB-KW"/>
</dbReference>
<comment type="catalytic activity">
    <reaction evidence="9">
        <text>a 2'-deoxyadenosine in DNA + S-adenosyl-L-methionine = an N(6)-methyl-2'-deoxyadenosine in DNA + S-adenosyl-L-homocysteine + H(+)</text>
        <dbReference type="Rhea" id="RHEA:15197"/>
        <dbReference type="Rhea" id="RHEA-COMP:12418"/>
        <dbReference type="Rhea" id="RHEA-COMP:12419"/>
        <dbReference type="ChEBI" id="CHEBI:15378"/>
        <dbReference type="ChEBI" id="CHEBI:57856"/>
        <dbReference type="ChEBI" id="CHEBI:59789"/>
        <dbReference type="ChEBI" id="CHEBI:90615"/>
        <dbReference type="ChEBI" id="CHEBI:90616"/>
        <dbReference type="EC" id="2.1.1.72"/>
    </reaction>
</comment>
<keyword evidence="8" id="KW-0238">DNA-binding</keyword>
<evidence type="ECO:0000313" key="12">
    <source>
        <dbReference type="EMBL" id="MYE38084.1"/>
    </source>
</evidence>
<gene>
    <name evidence="12" type="ORF">F4X82_01005</name>
</gene>
<keyword evidence="6" id="KW-0949">S-adenosyl-L-methionine</keyword>
<dbReference type="GO" id="GO:0009007">
    <property type="term" value="F:site-specific DNA-methyltransferase (adenine-specific) activity"/>
    <property type="evidence" value="ECO:0007669"/>
    <property type="project" value="UniProtKB-EC"/>
</dbReference>
<evidence type="ECO:0000256" key="5">
    <source>
        <dbReference type="ARBA" id="ARBA00022679"/>
    </source>
</evidence>
<dbReference type="Pfam" id="PF01420">
    <property type="entry name" value="Methylase_S"/>
    <property type="match status" value="2"/>
</dbReference>
<dbReference type="InterPro" id="IPR044946">
    <property type="entry name" value="Restrct_endonuc_typeI_TRD_sf"/>
</dbReference>
<dbReference type="PRINTS" id="PR00507">
    <property type="entry name" value="N12N6MTFRASE"/>
</dbReference>
<feature type="domain" description="DNA methylase adenine-specific" evidence="11">
    <location>
        <begin position="133"/>
        <end position="455"/>
    </location>
</feature>
<dbReference type="PANTHER" id="PTHR42933:SF3">
    <property type="entry name" value="TYPE I RESTRICTION ENZYME MJAVIII METHYLASE SUBUNIT"/>
    <property type="match status" value="1"/>
</dbReference>
<dbReference type="Gene3D" id="3.90.220.20">
    <property type="entry name" value="DNA methylase specificity domains"/>
    <property type="match status" value="2"/>
</dbReference>